<organism evidence="2">
    <name type="scientific">marine sediment metagenome</name>
    <dbReference type="NCBI Taxonomy" id="412755"/>
    <lineage>
        <taxon>unclassified sequences</taxon>
        <taxon>metagenomes</taxon>
        <taxon>ecological metagenomes</taxon>
    </lineage>
</organism>
<gene>
    <name evidence="2" type="ORF">S06H3_65202</name>
</gene>
<accession>X1QD30</accession>
<reference evidence="2" key="1">
    <citation type="journal article" date="2014" name="Front. Microbiol.">
        <title>High frequency of phylogenetically diverse reductive dehalogenase-homologous genes in deep subseafloor sedimentary metagenomes.</title>
        <authorList>
            <person name="Kawai M."/>
            <person name="Futagami T."/>
            <person name="Toyoda A."/>
            <person name="Takaki Y."/>
            <person name="Nishi S."/>
            <person name="Hori S."/>
            <person name="Arai W."/>
            <person name="Tsubouchi T."/>
            <person name="Morono Y."/>
            <person name="Uchiyama I."/>
            <person name="Ito T."/>
            <person name="Fujiyama A."/>
            <person name="Inagaki F."/>
            <person name="Takami H."/>
        </authorList>
    </citation>
    <scope>NUCLEOTIDE SEQUENCE</scope>
    <source>
        <strain evidence="2">Expedition CK06-06</strain>
    </source>
</reference>
<dbReference type="EMBL" id="BARV01043811">
    <property type="protein sequence ID" value="GAI66402.1"/>
    <property type="molecule type" value="Genomic_DNA"/>
</dbReference>
<feature type="non-terminal residue" evidence="2">
    <location>
        <position position="1"/>
    </location>
</feature>
<sequence>PALAKQLMETIKCLRSHVRRETQERMRSPNHDEIHHTIA</sequence>
<protein>
    <submittedName>
        <fullName evidence="2">Uncharacterized protein</fullName>
    </submittedName>
</protein>
<feature type="compositionally biased region" description="Basic and acidic residues" evidence="1">
    <location>
        <begin position="19"/>
        <end position="39"/>
    </location>
</feature>
<proteinExistence type="predicted"/>
<comment type="caution">
    <text evidence="2">The sequence shown here is derived from an EMBL/GenBank/DDBJ whole genome shotgun (WGS) entry which is preliminary data.</text>
</comment>
<dbReference type="AlphaFoldDB" id="X1QD30"/>
<feature type="region of interest" description="Disordered" evidence="1">
    <location>
        <begin position="18"/>
        <end position="39"/>
    </location>
</feature>
<evidence type="ECO:0000313" key="2">
    <source>
        <dbReference type="EMBL" id="GAI66402.1"/>
    </source>
</evidence>
<evidence type="ECO:0000256" key="1">
    <source>
        <dbReference type="SAM" id="MobiDB-lite"/>
    </source>
</evidence>
<name>X1QD30_9ZZZZ</name>